<organism evidence="1 2">
    <name type="scientific">Crinalium epipsammum PCC 9333</name>
    <dbReference type="NCBI Taxonomy" id="1173022"/>
    <lineage>
        <taxon>Bacteria</taxon>
        <taxon>Bacillati</taxon>
        <taxon>Cyanobacteriota</taxon>
        <taxon>Cyanophyceae</taxon>
        <taxon>Gomontiellales</taxon>
        <taxon>Gomontiellaceae</taxon>
        <taxon>Crinalium</taxon>
    </lineage>
</organism>
<keyword evidence="2" id="KW-1185">Reference proteome</keyword>
<gene>
    <name evidence="1" type="ORF">Cri9333_3239</name>
</gene>
<dbReference type="EMBL" id="CP003620">
    <property type="protein sequence ID" value="AFZ14071.1"/>
    <property type="molecule type" value="Genomic_DNA"/>
</dbReference>
<reference evidence="1 2" key="1">
    <citation type="submission" date="2012-06" db="EMBL/GenBank/DDBJ databases">
        <title>Finished chromosome of genome of Crinalium epipsammum PCC 9333.</title>
        <authorList>
            <consortium name="US DOE Joint Genome Institute"/>
            <person name="Gugger M."/>
            <person name="Coursin T."/>
            <person name="Rippka R."/>
            <person name="Tandeau De Marsac N."/>
            <person name="Huntemann M."/>
            <person name="Wei C.-L."/>
            <person name="Han J."/>
            <person name="Detter J.C."/>
            <person name="Han C."/>
            <person name="Tapia R."/>
            <person name="Davenport K."/>
            <person name="Daligault H."/>
            <person name="Erkkila T."/>
            <person name="Gu W."/>
            <person name="Munk A.C.C."/>
            <person name="Teshima H."/>
            <person name="Xu Y."/>
            <person name="Chain P."/>
            <person name="Chen A."/>
            <person name="Krypides N."/>
            <person name="Mavromatis K."/>
            <person name="Markowitz V."/>
            <person name="Szeto E."/>
            <person name="Ivanova N."/>
            <person name="Mikhailova N."/>
            <person name="Ovchinnikova G."/>
            <person name="Pagani I."/>
            <person name="Pati A."/>
            <person name="Goodwin L."/>
            <person name="Peters L."/>
            <person name="Pitluck S."/>
            <person name="Woyke T."/>
            <person name="Kerfeld C."/>
        </authorList>
    </citation>
    <scope>NUCLEOTIDE SEQUENCE [LARGE SCALE GENOMIC DNA]</scope>
    <source>
        <strain evidence="1 2">PCC 9333</strain>
    </source>
</reference>
<name>K9W1K1_9CYAN</name>
<dbReference type="HOGENOM" id="CLU_189058_0_0_3"/>
<evidence type="ECO:0000313" key="1">
    <source>
        <dbReference type="EMBL" id="AFZ14071.1"/>
    </source>
</evidence>
<dbReference type="KEGG" id="cep:Cri9333_3239"/>
<dbReference type="AlphaFoldDB" id="K9W1K1"/>
<accession>K9W1K1</accession>
<dbReference type="OrthoDB" id="514702at2"/>
<dbReference type="eggNOG" id="ENOG50333AB">
    <property type="taxonomic scope" value="Bacteria"/>
</dbReference>
<evidence type="ECO:0000313" key="2">
    <source>
        <dbReference type="Proteomes" id="UP000010472"/>
    </source>
</evidence>
<dbReference type="RefSeq" id="WP_015204177.1">
    <property type="nucleotide sequence ID" value="NC_019753.1"/>
</dbReference>
<proteinExistence type="predicted"/>
<dbReference type="Proteomes" id="UP000010472">
    <property type="component" value="Chromosome"/>
</dbReference>
<dbReference type="STRING" id="1173022.Cri9333_3239"/>
<sequence>MTKHYVLSLNPNAQHEWDRCTLRNPITAERPDLASMLAEAVGEEAGDYLVSVSIEVKVLEKAPLPQPERSIDVPTVPAVPQLKELVA</sequence>
<protein>
    <submittedName>
        <fullName evidence="1">Uncharacterized protein</fullName>
    </submittedName>
</protein>